<organism evidence="1">
    <name type="scientific">Singulisphaera sp. Ch08</name>
    <dbReference type="NCBI Taxonomy" id="3120278"/>
    <lineage>
        <taxon>Bacteria</taxon>
        <taxon>Pseudomonadati</taxon>
        <taxon>Planctomycetota</taxon>
        <taxon>Planctomycetia</taxon>
        <taxon>Isosphaerales</taxon>
        <taxon>Isosphaeraceae</taxon>
        <taxon>Singulisphaera</taxon>
    </lineage>
</organism>
<reference evidence="1" key="1">
    <citation type="submission" date="2024-05" db="EMBL/GenBank/DDBJ databases">
        <title>Planctomycetes of the genus Singulisphaera possess chitinolytic capabilities.</title>
        <authorList>
            <person name="Ivanova A."/>
        </authorList>
    </citation>
    <scope>NUCLEOTIDE SEQUENCE</scope>
    <source>
        <strain evidence="1">Ch08T</strain>
    </source>
</reference>
<dbReference type="AlphaFoldDB" id="A0AAU7CED8"/>
<sequence>MGDLVNGNMKKMTLTEKVEAAFQQAAILVIERARQTGTSVIVWEDDHVLERTCDEMEVLLKINQQGVVSRRK</sequence>
<gene>
    <name evidence="1" type="ORF">V5E97_36275</name>
</gene>
<name>A0AAU7CED8_9BACT</name>
<accession>A0AAU7CED8</accession>
<proteinExistence type="predicted"/>
<dbReference type="RefSeq" id="WP_406696462.1">
    <property type="nucleotide sequence ID" value="NZ_CP155447.1"/>
</dbReference>
<evidence type="ECO:0000313" key="1">
    <source>
        <dbReference type="EMBL" id="XBH03724.1"/>
    </source>
</evidence>
<protein>
    <submittedName>
        <fullName evidence="1">Uncharacterized protein</fullName>
    </submittedName>
</protein>
<dbReference type="EMBL" id="CP155447">
    <property type="protein sequence ID" value="XBH03724.1"/>
    <property type="molecule type" value="Genomic_DNA"/>
</dbReference>